<gene>
    <name evidence="10" type="ORF">CONPUDRAFT_106173</name>
</gene>
<accession>A0A5M3MK38</accession>
<evidence type="ECO:0000256" key="8">
    <source>
        <dbReference type="SAM" id="SignalP"/>
    </source>
</evidence>
<dbReference type="Proteomes" id="UP000053558">
    <property type="component" value="Unassembled WGS sequence"/>
</dbReference>
<evidence type="ECO:0000256" key="6">
    <source>
        <dbReference type="SAM" id="MobiDB-lite"/>
    </source>
</evidence>
<evidence type="ECO:0000256" key="5">
    <source>
        <dbReference type="ARBA" id="ARBA00038359"/>
    </source>
</evidence>
<feature type="chain" id="PRO_5024358741" description="Rhodopsin domain-containing protein" evidence="8">
    <location>
        <begin position="30"/>
        <end position="223"/>
    </location>
</feature>
<dbReference type="GeneID" id="19198574"/>
<feature type="non-terminal residue" evidence="10">
    <location>
        <position position="223"/>
    </location>
</feature>
<evidence type="ECO:0000256" key="4">
    <source>
        <dbReference type="ARBA" id="ARBA00023136"/>
    </source>
</evidence>
<sequence>MRISIHKSTRRYLGALAGLFLLTCLVLQAQVMWTCEGPGKTSWKHEPIPQCFLGKEVAVAQVITDVLADLFLIIAPVRLVWKVRLSRPQKIRIIAIFCSASATTIVSLCHAYFLLTVGGLKEIMAGIVEMSVSLIVANLNVIVAVVYRISSDNTDIEKSDKHIVTFGALPSRRRRPQWTDLDSESVPAERPFNHLQFHVTTTIQSESAVETEEIPVSPKGSQN</sequence>
<organism evidence="10 11">
    <name type="scientific">Coniophora puteana (strain RWD-64-598)</name>
    <name type="common">Brown rot fungus</name>
    <dbReference type="NCBI Taxonomy" id="741705"/>
    <lineage>
        <taxon>Eukaryota</taxon>
        <taxon>Fungi</taxon>
        <taxon>Dikarya</taxon>
        <taxon>Basidiomycota</taxon>
        <taxon>Agaricomycotina</taxon>
        <taxon>Agaricomycetes</taxon>
        <taxon>Agaricomycetidae</taxon>
        <taxon>Boletales</taxon>
        <taxon>Coniophorineae</taxon>
        <taxon>Coniophoraceae</taxon>
        <taxon>Coniophora</taxon>
    </lineage>
</organism>
<feature type="signal peptide" evidence="8">
    <location>
        <begin position="1"/>
        <end position="29"/>
    </location>
</feature>
<proteinExistence type="inferred from homology"/>
<feature type="region of interest" description="Disordered" evidence="6">
    <location>
        <begin position="204"/>
        <end position="223"/>
    </location>
</feature>
<dbReference type="RefSeq" id="XP_007769971.1">
    <property type="nucleotide sequence ID" value="XM_007771781.1"/>
</dbReference>
<evidence type="ECO:0000256" key="7">
    <source>
        <dbReference type="SAM" id="Phobius"/>
    </source>
</evidence>
<protein>
    <recommendedName>
        <fullName evidence="9">Rhodopsin domain-containing protein</fullName>
    </recommendedName>
</protein>
<name>A0A5M3MK38_CONPW</name>
<evidence type="ECO:0000256" key="1">
    <source>
        <dbReference type="ARBA" id="ARBA00004141"/>
    </source>
</evidence>
<evidence type="ECO:0000313" key="10">
    <source>
        <dbReference type="EMBL" id="EIW79582.1"/>
    </source>
</evidence>
<comment type="caution">
    <text evidence="10">The sequence shown here is derived from an EMBL/GenBank/DDBJ whole genome shotgun (WGS) entry which is preliminary data.</text>
</comment>
<reference evidence="11" key="1">
    <citation type="journal article" date="2012" name="Science">
        <title>The Paleozoic origin of enzymatic lignin decomposition reconstructed from 31 fungal genomes.</title>
        <authorList>
            <person name="Floudas D."/>
            <person name="Binder M."/>
            <person name="Riley R."/>
            <person name="Barry K."/>
            <person name="Blanchette R.A."/>
            <person name="Henrissat B."/>
            <person name="Martinez A.T."/>
            <person name="Otillar R."/>
            <person name="Spatafora J.W."/>
            <person name="Yadav J.S."/>
            <person name="Aerts A."/>
            <person name="Benoit I."/>
            <person name="Boyd A."/>
            <person name="Carlson A."/>
            <person name="Copeland A."/>
            <person name="Coutinho P.M."/>
            <person name="de Vries R.P."/>
            <person name="Ferreira P."/>
            <person name="Findley K."/>
            <person name="Foster B."/>
            <person name="Gaskell J."/>
            <person name="Glotzer D."/>
            <person name="Gorecki P."/>
            <person name="Heitman J."/>
            <person name="Hesse C."/>
            <person name="Hori C."/>
            <person name="Igarashi K."/>
            <person name="Jurgens J.A."/>
            <person name="Kallen N."/>
            <person name="Kersten P."/>
            <person name="Kohler A."/>
            <person name="Kuees U."/>
            <person name="Kumar T.K.A."/>
            <person name="Kuo A."/>
            <person name="LaButti K."/>
            <person name="Larrondo L.F."/>
            <person name="Lindquist E."/>
            <person name="Ling A."/>
            <person name="Lombard V."/>
            <person name="Lucas S."/>
            <person name="Lundell T."/>
            <person name="Martin R."/>
            <person name="McLaughlin D.J."/>
            <person name="Morgenstern I."/>
            <person name="Morin E."/>
            <person name="Murat C."/>
            <person name="Nagy L.G."/>
            <person name="Nolan M."/>
            <person name="Ohm R.A."/>
            <person name="Patyshakuliyeva A."/>
            <person name="Rokas A."/>
            <person name="Ruiz-Duenas F.J."/>
            <person name="Sabat G."/>
            <person name="Salamov A."/>
            <person name="Samejima M."/>
            <person name="Schmutz J."/>
            <person name="Slot J.C."/>
            <person name="St John F."/>
            <person name="Stenlid J."/>
            <person name="Sun H."/>
            <person name="Sun S."/>
            <person name="Syed K."/>
            <person name="Tsang A."/>
            <person name="Wiebenga A."/>
            <person name="Young D."/>
            <person name="Pisabarro A."/>
            <person name="Eastwood D.C."/>
            <person name="Martin F."/>
            <person name="Cullen D."/>
            <person name="Grigoriev I.V."/>
            <person name="Hibbett D.S."/>
        </authorList>
    </citation>
    <scope>NUCLEOTIDE SEQUENCE [LARGE SCALE GENOMIC DNA]</scope>
    <source>
        <strain evidence="11">RWD-64-598 SS2</strain>
    </source>
</reference>
<feature type="transmembrane region" description="Helical" evidence="7">
    <location>
        <begin position="93"/>
        <end position="115"/>
    </location>
</feature>
<keyword evidence="2 7" id="KW-0812">Transmembrane</keyword>
<dbReference type="OMA" id="MRISIHK"/>
<feature type="transmembrane region" description="Helical" evidence="7">
    <location>
        <begin position="58"/>
        <end position="81"/>
    </location>
</feature>
<dbReference type="PANTHER" id="PTHR33048">
    <property type="entry name" value="PTH11-LIKE INTEGRAL MEMBRANE PROTEIN (AFU_ORTHOLOGUE AFUA_5G11245)"/>
    <property type="match status" value="1"/>
</dbReference>
<comment type="similarity">
    <text evidence="5">Belongs to the SAT4 family.</text>
</comment>
<evidence type="ECO:0000256" key="3">
    <source>
        <dbReference type="ARBA" id="ARBA00022989"/>
    </source>
</evidence>
<keyword evidence="3 7" id="KW-1133">Transmembrane helix</keyword>
<dbReference type="KEGG" id="cput:CONPUDRAFT_106173"/>
<dbReference type="AlphaFoldDB" id="A0A5M3MK38"/>
<dbReference type="OrthoDB" id="444631at2759"/>
<dbReference type="InterPro" id="IPR052337">
    <property type="entry name" value="SAT4-like"/>
</dbReference>
<feature type="transmembrane region" description="Helical" evidence="7">
    <location>
        <begin position="127"/>
        <end position="149"/>
    </location>
</feature>
<keyword evidence="4 7" id="KW-0472">Membrane</keyword>
<keyword evidence="8" id="KW-0732">Signal</keyword>
<evidence type="ECO:0000313" key="11">
    <source>
        <dbReference type="Proteomes" id="UP000053558"/>
    </source>
</evidence>
<keyword evidence="11" id="KW-1185">Reference proteome</keyword>
<evidence type="ECO:0000259" key="9">
    <source>
        <dbReference type="Pfam" id="PF20684"/>
    </source>
</evidence>
<evidence type="ECO:0000256" key="2">
    <source>
        <dbReference type="ARBA" id="ARBA00022692"/>
    </source>
</evidence>
<dbReference type="EMBL" id="JH711580">
    <property type="protein sequence ID" value="EIW79582.1"/>
    <property type="molecule type" value="Genomic_DNA"/>
</dbReference>
<feature type="domain" description="Rhodopsin" evidence="9">
    <location>
        <begin position="1"/>
        <end position="142"/>
    </location>
</feature>
<dbReference type="GO" id="GO:0016020">
    <property type="term" value="C:membrane"/>
    <property type="evidence" value="ECO:0007669"/>
    <property type="project" value="UniProtKB-SubCell"/>
</dbReference>
<dbReference type="PANTHER" id="PTHR33048:SF108">
    <property type="entry name" value="INTEGRAL MEMBRANE PROTEIN"/>
    <property type="match status" value="1"/>
</dbReference>
<dbReference type="InterPro" id="IPR049326">
    <property type="entry name" value="Rhodopsin_dom_fungi"/>
</dbReference>
<dbReference type="Pfam" id="PF20684">
    <property type="entry name" value="Fung_rhodopsin"/>
    <property type="match status" value="1"/>
</dbReference>
<comment type="subcellular location">
    <subcellularLocation>
        <location evidence="1">Membrane</location>
        <topology evidence="1">Multi-pass membrane protein</topology>
    </subcellularLocation>
</comment>